<dbReference type="EMBL" id="JAQQWM010000007">
    <property type="protein sequence ID" value="KAK8057765.1"/>
    <property type="molecule type" value="Genomic_DNA"/>
</dbReference>
<proteinExistence type="predicted"/>
<comment type="caution">
    <text evidence="1">The sequence shown here is derived from an EMBL/GenBank/DDBJ whole genome shotgun (WGS) entry which is preliminary data.</text>
</comment>
<sequence>MTNKSYPNLPGGVNKAYRGGRGWFDLANRSMIKEETLDGEIRSCEFFMHPSEPLMGNNTAEGRSVLGVAAGKTIWRRRRWRFPWRSWPWLWPWTWTSYVP</sequence>
<reference evidence="1 2" key="1">
    <citation type="submission" date="2023-01" db="EMBL/GenBank/DDBJ databases">
        <title>Analysis of 21 Apiospora genomes using comparative genomics revels a genus with tremendous synthesis potential of carbohydrate active enzymes and secondary metabolites.</title>
        <authorList>
            <person name="Sorensen T."/>
        </authorList>
    </citation>
    <scope>NUCLEOTIDE SEQUENCE [LARGE SCALE GENOMIC DNA]</scope>
    <source>
        <strain evidence="1 2">CBS 83171</strain>
    </source>
</reference>
<keyword evidence="2" id="KW-1185">Reference proteome</keyword>
<evidence type="ECO:0000313" key="1">
    <source>
        <dbReference type="EMBL" id="KAK8057765.1"/>
    </source>
</evidence>
<protein>
    <submittedName>
        <fullName evidence="1">Serine-threonineeeee kinase receptor-associated protein</fullName>
    </submittedName>
</protein>
<name>A0ABR1UFS9_9PEZI</name>
<dbReference type="GO" id="GO:0016301">
    <property type="term" value="F:kinase activity"/>
    <property type="evidence" value="ECO:0007669"/>
    <property type="project" value="UniProtKB-KW"/>
</dbReference>
<keyword evidence="1" id="KW-0808">Transferase</keyword>
<organism evidence="1 2">
    <name type="scientific">Apiospora saccharicola</name>
    <dbReference type="NCBI Taxonomy" id="335842"/>
    <lineage>
        <taxon>Eukaryota</taxon>
        <taxon>Fungi</taxon>
        <taxon>Dikarya</taxon>
        <taxon>Ascomycota</taxon>
        <taxon>Pezizomycotina</taxon>
        <taxon>Sordariomycetes</taxon>
        <taxon>Xylariomycetidae</taxon>
        <taxon>Amphisphaeriales</taxon>
        <taxon>Apiosporaceae</taxon>
        <taxon>Apiospora</taxon>
    </lineage>
</organism>
<dbReference type="Proteomes" id="UP001446871">
    <property type="component" value="Unassembled WGS sequence"/>
</dbReference>
<accession>A0ABR1UFS9</accession>
<keyword evidence="1" id="KW-0418">Kinase</keyword>
<evidence type="ECO:0000313" key="2">
    <source>
        <dbReference type="Proteomes" id="UP001446871"/>
    </source>
</evidence>
<gene>
    <name evidence="1" type="ORF">PG996_011702</name>
</gene>
<keyword evidence="1" id="KW-0675">Receptor</keyword>